<dbReference type="AlphaFoldDB" id="A0A1I1LP05"/>
<dbReference type="RefSeq" id="WP_091514516.1">
    <property type="nucleotide sequence ID" value="NZ_FOLE01000009.1"/>
</dbReference>
<name>A0A1I1LP05_9BACT</name>
<dbReference type="GO" id="GO:1901135">
    <property type="term" value="P:carbohydrate derivative metabolic process"/>
    <property type="evidence" value="ECO:0007669"/>
    <property type="project" value="InterPro"/>
</dbReference>
<dbReference type="PROSITE" id="PS51464">
    <property type="entry name" value="SIS"/>
    <property type="match status" value="1"/>
</dbReference>
<dbReference type="OrthoDB" id="9771734at2"/>
<dbReference type="CDD" id="cd05017">
    <property type="entry name" value="SIS_PGI_PMI_1"/>
    <property type="match status" value="1"/>
</dbReference>
<evidence type="ECO:0000313" key="4">
    <source>
        <dbReference type="EMBL" id="SFC74779.1"/>
    </source>
</evidence>
<dbReference type="GO" id="GO:0004347">
    <property type="term" value="F:glucose-6-phosphate isomerase activity"/>
    <property type="evidence" value="ECO:0007669"/>
    <property type="project" value="InterPro"/>
</dbReference>
<organism evidence="4 5">
    <name type="scientific">Flexibacter flexilis DSM 6793</name>
    <dbReference type="NCBI Taxonomy" id="927664"/>
    <lineage>
        <taxon>Bacteria</taxon>
        <taxon>Pseudomonadati</taxon>
        <taxon>Bacteroidota</taxon>
        <taxon>Cytophagia</taxon>
        <taxon>Cytophagales</taxon>
        <taxon>Flexibacteraceae</taxon>
        <taxon>Flexibacter</taxon>
    </lineage>
</organism>
<dbReference type="GO" id="GO:0097367">
    <property type="term" value="F:carbohydrate derivative binding"/>
    <property type="evidence" value="ECO:0007669"/>
    <property type="project" value="InterPro"/>
</dbReference>
<proteinExistence type="inferred from homology"/>
<dbReference type="STRING" id="927664.SAMN05421780_10965"/>
<dbReference type="Pfam" id="PF10432">
    <property type="entry name" value="bact-PGI_C"/>
    <property type="match status" value="1"/>
</dbReference>
<dbReference type="NCBIfam" id="NF006426">
    <property type="entry name" value="PRK08674.1-6"/>
    <property type="match status" value="1"/>
</dbReference>
<keyword evidence="5" id="KW-1185">Reference proteome</keyword>
<dbReference type="GO" id="GO:0005975">
    <property type="term" value="P:carbohydrate metabolic process"/>
    <property type="evidence" value="ECO:0007669"/>
    <property type="project" value="InterPro"/>
</dbReference>
<dbReference type="GO" id="GO:0004476">
    <property type="term" value="F:mannose-6-phosphate isomerase activity"/>
    <property type="evidence" value="ECO:0007669"/>
    <property type="project" value="InterPro"/>
</dbReference>
<dbReference type="NCBIfam" id="NF006423">
    <property type="entry name" value="PRK08674.1-2"/>
    <property type="match status" value="1"/>
</dbReference>
<evidence type="ECO:0000313" key="5">
    <source>
        <dbReference type="Proteomes" id="UP000199514"/>
    </source>
</evidence>
<dbReference type="SUPFAM" id="SSF53697">
    <property type="entry name" value="SIS domain"/>
    <property type="match status" value="1"/>
</dbReference>
<accession>A0A1I1LP05</accession>
<protein>
    <submittedName>
        <fullName evidence="4">Glucose/mannose-6-phosphate isomerase</fullName>
    </submittedName>
</protein>
<comment type="similarity">
    <text evidence="1">Belongs to the PGI/PMI family.</text>
</comment>
<dbReference type="CDD" id="cd05637">
    <property type="entry name" value="SIS_PGI_PMI_2"/>
    <property type="match status" value="1"/>
</dbReference>
<dbReference type="EMBL" id="FOLE01000009">
    <property type="protein sequence ID" value="SFC74779.1"/>
    <property type="molecule type" value="Genomic_DNA"/>
</dbReference>
<dbReference type="InterPro" id="IPR001347">
    <property type="entry name" value="SIS_dom"/>
</dbReference>
<dbReference type="Gene3D" id="3.40.50.10490">
    <property type="entry name" value="Glucose-6-phosphate isomerase like protein, domain 1"/>
    <property type="match status" value="2"/>
</dbReference>
<evidence type="ECO:0000259" key="3">
    <source>
        <dbReference type="PROSITE" id="PS51464"/>
    </source>
</evidence>
<reference evidence="4 5" key="1">
    <citation type="submission" date="2016-10" db="EMBL/GenBank/DDBJ databases">
        <authorList>
            <person name="de Groot N.N."/>
        </authorList>
    </citation>
    <scope>NUCLEOTIDE SEQUENCE [LARGE SCALE GENOMIC DNA]</scope>
    <source>
        <strain evidence="4 5">DSM 6793</strain>
    </source>
</reference>
<dbReference type="Proteomes" id="UP000199514">
    <property type="component" value="Unassembled WGS sequence"/>
</dbReference>
<feature type="domain" description="SIS" evidence="3">
    <location>
        <begin position="20"/>
        <end position="174"/>
    </location>
</feature>
<dbReference type="NCBIfam" id="TIGR02128">
    <property type="entry name" value="G6PI_arch"/>
    <property type="match status" value="1"/>
</dbReference>
<sequence>MKKLIEDFSKQLNVALDIAAKAQLTKAAAPIHNIVIAGLGGSGIGGNLVSSFTYDNIAVPISTTKSYDIPGFVNANTLFIACSFSGNTEETTSAVGKAIAKGAKIVCITSGGKLGEIAKTNGLDVILIPGESNSPRASIGYGIVQLLTVFNFFGLTPSNSWDSIKATAALLDAEEANIIETAKVLAGKMKGRLPILYSDARFEGVVIRTQQQINENSKQLCHVNVFPEMNHNELVGWVYPENVLQNSLTVMVTTGFDNERVAIRMDICRNIFREKGSEVVDLPAKGADVIQQSFYLIHLLDWVSFFLAEINGVDPFPVEVINFLKGELSKR</sequence>
<evidence type="ECO:0000256" key="1">
    <source>
        <dbReference type="ARBA" id="ARBA00010523"/>
    </source>
</evidence>
<evidence type="ECO:0000256" key="2">
    <source>
        <dbReference type="ARBA" id="ARBA00023235"/>
    </source>
</evidence>
<keyword evidence="2 4" id="KW-0413">Isomerase</keyword>
<gene>
    <name evidence="4" type="ORF">SAMN05421780_10965</name>
</gene>
<dbReference type="InterPro" id="IPR019490">
    <property type="entry name" value="Glu6P/Mann6P_isomerase_C"/>
</dbReference>
<dbReference type="InterPro" id="IPR035484">
    <property type="entry name" value="SIS_PGI/PMI_1"/>
</dbReference>
<dbReference type="InterPro" id="IPR046348">
    <property type="entry name" value="SIS_dom_sf"/>
</dbReference>